<reference evidence="1" key="1">
    <citation type="journal article" date="2014" name="Front. Microbiol.">
        <title>High frequency of phylogenetically diverse reductive dehalogenase-homologous genes in deep subseafloor sedimentary metagenomes.</title>
        <authorList>
            <person name="Kawai M."/>
            <person name="Futagami T."/>
            <person name="Toyoda A."/>
            <person name="Takaki Y."/>
            <person name="Nishi S."/>
            <person name="Hori S."/>
            <person name="Arai W."/>
            <person name="Tsubouchi T."/>
            <person name="Morono Y."/>
            <person name="Uchiyama I."/>
            <person name="Ito T."/>
            <person name="Fujiyama A."/>
            <person name="Inagaki F."/>
            <person name="Takami H."/>
        </authorList>
    </citation>
    <scope>NUCLEOTIDE SEQUENCE</scope>
    <source>
        <strain evidence="1">Expedition CK06-06</strain>
    </source>
</reference>
<accession>X1JES3</accession>
<name>X1JES3_9ZZZZ</name>
<feature type="non-terminal residue" evidence="1">
    <location>
        <position position="62"/>
    </location>
</feature>
<organism evidence="1">
    <name type="scientific">marine sediment metagenome</name>
    <dbReference type="NCBI Taxonomy" id="412755"/>
    <lineage>
        <taxon>unclassified sequences</taxon>
        <taxon>metagenomes</taxon>
        <taxon>ecological metagenomes</taxon>
    </lineage>
</organism>
<dbReference type="EMBL" id="BARU01039337">
    <property type="protein sequence ID" value="GAH80000.1"/>
    <property type="molecule type" value="Genomic_DNA"/>
</dbReference>
<evidence type="ECO:0000313" key="1">
    <source>
        <dbReference type="EMBL" id="GAH80000.1"/>
    </source>
</evidence>
<dbReference type="AlphaFoldDB" id="X1JES3"/>
<gene>
    <name evidence="1" type="ORF">S03H2_60985</name>
</gene>
<protein>
    <submittedName>
        <fullName evidence="1">Uncharacterized protein</fullName>
    </submittedName>
</protein>
<comment type="caution">
    <text evidence="1">The sequence shown here is derived from an EMBL/GenBank/DDBJ whole genome shotgun (WGS) entry which is preliminary data.</text>
</comment>
<proteinExistence type="predicted"/>
<sequence length="62" mass="7176">MGKFFDTFWEFIDVLKRPVYDIKDYLDSKVGAPIKASLDGIYERLTLIKDGILDIPVKLIEL</sequence>